<dbReference type="Proteomes" id="UP000663843">
    <property type="component" value="Unassembled WGS sequence"/>
</dbReference>
<evidence type="ECO:0000313" key="3">
    <source>
        <dbReference type="Proteomes" id="UP000663843"/>
    </source>
</evidence>
<keyword evidence="1" id="KW-0472">Membrane</keyword>
<sequence>TIGAHKRIHPPATITQFLKRQMATFLYYGIANVGVGFALLFKANVIYQSAFTRLIHLKTGLHMTDANTAPGFNNALACMTIAVGAGSIRAGLTNSRSAQSCIVLMSVVWAVMTLASCIVNPQVASATHAMTAFNHIVFSGVLLWSGGFSVPELVGLGQYKGTGRNARPRQSTGGRR</sequence>
<keyword evidence="1" id="KW-1133">Transmembrane helix</keyword>
<comment type="caution">
    <text evidence="2">The sequence shown here is derived from an EMBL/GenBank/DDBJ whole genome shotgun (WGS) entry which is preliminary data.</text>
</comment>
<keyword evidence="1" id="KW-0812">Transmembrane</keyword>
<dbReference type="AlphaFoldDB" id="A0A8H3HRC6"/>
<name>A0A8H3HRC6_9AGAM</name>
<feature type="non-terminal residue" evidence="2">
    <location>
        <position position="1"/>
    </location>
</feature>
<evidence type="ECO:0000313" key="2">
    <source>
        <dbReference type="EMBL" id="CAE6542838.1"/>
    </source>
</evidence>
<accession>A0A8H3HRC6</accession>
<feature type="transmembrane region" description="Helical" evidence="1">
    <location>
        <begin position="136"/>
        <end position="159"/>
    </location>
</feature>
<proteinExistence type="predicted"/>
<gene>
    <name evidence="2" type="ORF">RDB_LOCUS201716</name>
</gene>
<feature type="transmembrane region" description="Helical" evidence="1">
    <location>
        <begin position="102"/>
        <end position="124"/>
    </location>
</feature>
<protein>
    <submittedName>
        <fullName evidence="2">Uncharacterized protein</fullName>
    </submittedName>
</protein>
<organism evidence="2 3">
    <name type="scientific">Rhizoctonia solani</name>
    <dbReference type="NCBI Taxonomy" id="456999"/>
    <lineage>
        <taxon>Eukaryota</taxon>
        <taxon>Fungi</taxon>
        <taxon>Dikarya</taxon>
        <taxon>Basidiomycota</taxon>
        <taxon>Agaricomycotina</taxon>
        <taxon>Agaricomycetes</taxon>
        <taxon>Cantharellales</taxon>
        <taxon>Ceratobasidiaceae</taxon>
        <taxon>Rhizoctonia</taxon>
    </lineage>
</organism>
<evidence type="ECO:0000256" key="1">
    <source>
        <dbReference type="SAM" id="Phobius"/>
    </source>
</evidence>
<reference evidence="2" key="1">
    <citation type="submission" date="2021-01" db="EMBL/GenBank/DDBJ databases">
        <authorList>
            <person name="Kaushik A."/>
        </authorList>
    </citation>
    <scope>NUCLEOTIDE SEQUENCE</scope>
    <source>
        <strain evidence="2">AG2-2IIIB</strain>
    </source>
</reference>
<dbReference type="EMBL" id="CAJMWT010010713">
    <property type="protein sequence ID" value="CAE6542838.1"/>
    <property type="molecule type" value="Genomic_DNA"/>
</dbReference>
<feature type="transmembrane region" description="Helical" evidence="1">
    <location>
        <begin position="71"/>
        <end position="90"/>
    </location>
</feature>
<feature type="transmembrane region" description="Helical" evidence="1">
    <location>
        <begin position="25"/>
        <end position="51"/>
    </location>
</feature>